<feature type="compositionally biased region" description="Polar residues" evidence="1">
    <location>
        <begin position="49"/>
        <end position="64"/>
    </location>
</feature>
<name>A0AAU8LUW2_9BACT</name>
<protein>
    <recommendedName>
        <fullName evidence="4">LPXTG-motif cell wall anchor domain-containing protein</fullName>
    </recommendedName>
</protein>
<sequence length="73" mass="8174">MDVQDLLVKAGHWVVANKEWLFSGVGVAVAGWLLVRLRRKPEPPEPVQESGSGMRNTWVHSQKVGSLPDEHNF</sequence>
<evidence type="ECO:0000313" key="3">
    <source>
        <dbReference type="EMBL" id="XCN72658.1"/>
    </source>
</evidence>
<evidence type="ECO:0000256" key="2">
    <source>
        <dbReference type="SAM" id="Phobius"/>
    </source>
</evidence>
<feature type="transmembrane region" description="Helical" evidence="2">
    <location>
        <begin position="20"/>
        <end position="37"/>
    </location>
</feature>
<accession>A0AAU8LUW2</accession>
<reference evidence="3" key="1">
    <citation type="journal article" date="2024" name="Syst. Appl. Microbiol.">
        <title>First single-strain enrichments of Electrothrix cable bacteria, description of E. aestuarii sp. nov. and E. rattekaaiensis sp. nov., and proposal of a cable bacteria taxonomy following the rules of the SeqCode.</title>
        <authorList>
            <person name="Plum-Jensen L.E."/>
            <person name="Schramm A."/>
            <person name="Marshall I.P.G."/>
        </authorList>
    </citation>
    <scope>NUCLEOTIDE SEQUENCE</scope>
    <source>
        <strain evidence="3">Rat1</strain>
    </source>
</reference>
<evidence type="ECO:0000256" key="1">
    <source>
        <dbReference type="SAM" id="MobiDB-lite"/>
    </source>
</evidence>
<keyword evidence="2" id="KW-1133">Transmembrane helix</keyword>
<evidence type="ECO:0008006" key="4">
    <source>
        <dbReference type="Google" id="ProtNLM"/>
    </source>
</evidence>
<proteinExistence type="predicted"/>
<gene>
    <name evidence="3" type="ORF">Q3M24_20565</name>
</gene>
<keyword evidence="2" id="KW-0812">Transmembrane</keyword>
<dbReference type="EMBL" id="CP159373">
    <property type="protein sequence ID" value="XCN72658.1"/>
    <property type="molecule type" value="Genomic_DNA"/>
</dbReference>
<feature type="region of interest" description="Disordered" evidence="1">
    <location>
        <begin position="41"/>
        <end position="73"/>
    </location>
</feature>
<dbReference type="KEGG" id="eaj:Q3M24_20565"/>
<dbReference type="AlphaFoldDB" id="A0AAU8LUW2"/>
<keyword evidence="2" id="KW-0472">Membrane</keyword>
<reference evidence="3" key="2">
    <citation type="submission" date="2024-06" db="EMBL/GenBank/DDBJ databases">
        <authorList>
            <person name="Plum-Jensen L.E."/>
            <person name="Schramm A."/>
            <person name="Marshall I.P.G."/>
        </authorList>
    </citation>
    <scope>NUCLEOTIDE SEQUENCE</scope>
    <source>
        <strain evidence="3">Rat1</strain>
    </source>
</reference>
<organism evidence="3">
    <name type="scientific">Candidatus Electrothrix aestuarii</name>
    <dbReference type="NCBI Taxonomy" id="3062594"/>
    <lineage>
        <taxon>Bacteria</taxon>
        <taxon>Pseudomonadati</taxon>
        <taxon>Thermodesulfobacteriota</taxon>
        <taxon>Desulfobulbia</taxon>
        <taxon>Desulfobulbales</taxon>
        <taxon>Desulfobulbaceae</taxon>
        <taxon>Candidatus Electrothrix</taxon>
    </lineage>
</organism>